<dbReference type="InterPro" id="IPR007829">
    <property type="entry name" value="TM2"/>
</dbReference>
<evidence type="ECO:0000256" key="5">
    <source>
        <dbReference type="SAM" id="Phobius"/>
    </source>
</evidence>
<dbReference type="RefSeq" id="WP_137401598.1">
    <property type="nucleotide sequence ID" value="NZ_BMIU01000006.1"/>
</dbReference>
<organism evidence="7 8">
    <name type="scientific">Echinicola rosea</name>
    <dbReference type="NCBI Taxonomy" id="1807691"/>
    <lineage>
        <taxon>Bacteria</taxon>
        <taxon>Pseudomonadati</taxon>
        <taxon>Bacteroidota</taxon>
        <taxon>Cytophagia</taxon>
        <taxon>Cytophagales</taxon>
        <taxon>Cyclobacteriaceae</taxon>
        <taxon>Echinicola</taxon>
    </lineage>
</organism>
<dbReference type="InterPro" id="IPR050932">
    <property type="entry name" value="TM2D1-3-like"/>
</dbReference>
<evidence type="ECO:0000256" key="4">
    <source>
        <dbReference type="ARBA" id="ARBA00023136"/>
    </source>
</evidence>
<gene>
    <name evidence="7" type="ORF">GCM10011339_15110</name>
</gene>
<protein>
    <recommendedName>
        <fullName evidence="6">TM2 domain-containing protein</fullName>
    </recommendedName>
</protein>
<dbReference type="Proteomes" id="UP000647339">
    <property type="component" value="Unassembled WGS sequence"/>
</dbReference>
<evidence type="ECO:0000313" key="8">
    <source>
        <dbReference type="Proteomes" id="UP000647339"/>
    </source>
</evidence>
<feature type="domain" description="TM2" evidence="6">
    <location>
        <begin position="53"/>
        <end position="93"/>
    </location>
</feature>
<comment type="subcellular location">
    <subcellularLocation>
        <location evidence="1">Membrane</location>
        <topology evidence="1">Multi-pass membrane protein</topology>
    </subcellularLocation>
</comment>
<proteinExistence type="predicted"/>
<keyword evidence="4 5" id="KW-0472">Membrane</keyword>
<evidence type="ECO:0000313" key="7">
    <source>
        <dbReference type="EMBL" id="GGF27953.1"/>
    </source>
</evidence>
<keyword evidence="8" id="KW-1185">Reference proteome</keyword>
<dbReference type="PANTHER" id="PTHR21016">
    <property type="entry name" value="BETA-AMYLOID BINDING PROTEIN-RELATED"/>
    <property type="match status" value="1"/>
</dbReference>
<feature type="transmembrane region" description="Helical" evidence="5">
    <location>
        <begin position="75"/>
        <end position="99"/>
    </location>
</feature>
<dbReference type="EMBL" id="BMIU01000006">
    <property type="protein sequence ID" value="GGF27953.1"/>
    <property type="molecule type" value="Genomic_DNA"/>
</dbReference>
<reference evidence="8" key="1">
    <citation type="journal article" date="2019" name="Int. J. Syst. Evol. Microbiol.">
        <title>The Global Catalogue of Microorganisms (GCM) 10K type strain sequencing project: providing services to taxonomists for standard genome sequencing and annotation.</title>
        <authorList>
            <consortium name="The Broad Institute Genomics Platform"/>
            <consortium name="The Broad Institute Genome Sequencing Center for Infectious Disease"/>
            <person name="Wu L."/>
            <person name="Ma J."/>
        </authorList>
    </citation>
    <scope>NUCLEOTIDE SEQUENCE [LARGE SCALE GENOMIC DNA]</scope>
    <source>
        <strain evidence="8">CGMCC 1.15407</strain>
    </source>
</reference>
<name>A0ABQ1UXW8_9BACT</name>
<evidence type="ECO:0000256" key="1">
    <source>
        <dbReference type="ARBA" id="ARBA00004141"/>
    </source>
</evidence>
<keyword evidence="2 5" id="KW-0812">Transmembrane</keyword>
<sequence>MDVSKVDLFLMMNGKYFESHHLPFIREHLLQLDESAWQSIQILQFYDPNSTQVVSIVGGQMGIDRFMVGDVGLGVLKLLTCGGMGIWAIIDWFMIQGIVREKNGMKLKETLASMSPSPTIADNNEQE</sequence>
<comment type="caution">
    <text evidence="7">The sequence shown here is derived from an EMBL/GenBank/DDBJ whole genome shotgun (WGS) entry which is preliminary data.</text>
</comment>
<evidence type="ECO:0000259" key="6">
    <source>
        <dbReference type="Pfam" id="PF05154"/>
    </source>
</evidence>
<evidence type="ECO:0000256" key="3">
    <source>
        <dbReference type="ARBA" id="ARBA00022989"/>
    </source>
</evidence>
<dbReference type="PANTHER" id="PTHR21016:SF25">
    <property type="entry name" value="TM2 DOMAIN-CONTAINING PROTEIN DDB_G0277895-RELATED"/>
    <property type="match status" value="1"/>
</dbReference>
<evidence type="ECO:0000256" key="2">
    <source>
        <dbReference type="ARBA" id="ARBA00022692"/>
    </source>
</evidence>
<dbReference type="Pfam" id="PF05154">
    <property type="entry name" value="TM2"/>
    <property type="match status" value="1"/>
</dbReference>
<accession>A0ABQ1UXW8</accession>
<keyword evidence="3 5" id="KW-1133">Transmembrane helix</keyword>